<dbReference type="STRING" id="1348612.A0A397G286"/>
<dbReference type="Gene3D" id="3.90.1570.10">
    <property type="entry name" value="tt1808, chain A"/>
    <property type="match status" value="1"/>
</dbReference>
<feature type="domain" description="C2H2-type" evidence="2">
    <location>
        <begin position="256"/>
        <end position="277"/>
    </location>
</feature>
<dbReference type="InterPro" id="IPR008538">
    <property type="entry name" value="Uma2"/>
</dbReference>
<sequence>MSKANSHKLDIDNLDLKRTYTFEEFELINELLKTRTLEIKGNPVNLFEFDNGRLLPMPQSPISREAVVCEISRQLCNWNVQTRQNGVITTSQGGFDFNFNNYGNPKICAPDVAFTPKNTFRSLDYQQLKTFQGQKFTPSFVVEVSVEKEGSQKFSVLDEKFREIYFSTGSSIELGWLVNPEGKEIYIYRQRANGVVYRTSNGWNNVNAGSVLPGFTLEVEKIDDTISQESSESSSSPPSSSSSSSSSSNEKLQINCPECEITFSVRYTFMKHYEDIHARKWHKG</sequence>
<organism evidence="3 4">
    <name type="scientific">Diversispora epigaea</name>
    <dbReference type="NCBI Taxonomy" id="1348612"/>
    <lineage>
        <taxon>Eukaryota</taxon>
        <taxon>Fungi</taxon>
        <taxon>Fungi incertae sedis</taxon>
        <taxon>Mucoromycota</taxon>
        <taxon>Glomeromycotina</taxon>
        <taxon>Glomeromycetes</taxon>
        <taxon>Diversisporales</taxon>
        <taxon>Diversisporaceae</taxon>
        <taxon>Diversispora</taxon>
    </lineage>
</organism>
<gene>
    <name evidence="3" type="ORF">Glove_692g51</name>
</gene>
<dbReference type="InterPro" id="IPR013087">
    <property type="entry name" value="Znf_C2H2_type"/>
</dbReference>
<comment type="caution">
    <text evidence="3">The sequence shown here is derived from an EMBL/GenBank/DDBJ whole genome shotgun (WGS) entry which is preliminary data.</text>
</comment>
<dbReference type="AlphaFoldDB" id="A0A397G286"/>
<dbReference type="PANTHER" id="PTHR34107">
    <property type="entry name" value="SLL0198 PROTEIN-RELATED"/>
    <property type="match status" value="1"/>
</dbReference>
<feature type="region of interest" description="Disordered" evidence="1">
    <location>
        <begin position="226"/>
        <end position="251"/>
    </location>
</feature>
<evidence type="ECO:0000259" key="2">
    <source>
        <dbReference type="PROSITE" id="PS00028"/>
    </source>
</evidence>
<accession>A0A397G286</accession>
<dbReference type="EMBL" id="PQFF01000557">
    <property type="protein sequence ID" value="RHZ45075.1"/>
    <property type="molecule type" value="Genomic_DNA"/>
</dbReference>
<dbReference type="Proteomes" id="UP000266861">
    <property type="component" value="Unassembled WGS sequence"/>
</dbReference>
<feature type="compositionally biased region" description="Low complexity" evidence="1">
    <location>
        <begin position="229"/>
        <end position="248"/>
    </location>
</feature>
<evidence type="ECO:0000256" key="1">
    <source>
        <dbReference type="SAM" id="MobiDB-lite"/>
    </source>
</evidence>
<dbReference type="GO" id="GO:0006302">
    <property type="term" value="P:double-strand break repair"/>
    <property type="evidence" value="ECO:0007669"/>
    <property type="project" value="UniProtKB-ARBA"/>
</dbReference>
<keyword evidence="4" id="KW-1185">Reference proteome</keyword>
<proteinExistence type="predicted"/>
<dbReference type="OrthoDB" id="88517at2759"/>
<evidence type="ECO:0000313" key="3">
    <source>
        <dbReference type="EMBL" id="RHZ45075.1"/>
    </source>
</evidence>
<protein>
    <recommendedName>
        <fullName evidence="2">C2H2-type domain-containing protein</fullName>
    </recommendedName>
</protein>
<dbReference type="SUPFAM" id="SSF52980">
    <property type="entry name" value="Restriction endonuclease-like"/>
    <property type="match status" value="1"/>
</dbReference>
<dbReference type="CDD" id="cd06260">
    <property type="entry name" value="DUF820-like"/>
    <property type="match status" value="1"/>
</dbReference>
<dbReference type="PANTHER" id="PTHR34107:SF7">
    <property type="entry name" value="SLR2092 PROTEIN"/>
    <property type="match status" value="1"/>
</dbReference>
<dbReference type="Pfam" id="PF05685">
    <property type="entry name" value="Uma2"/>
    <property type="match status" value="1"/>
</dbReference>
<reference evidence="3 4" key="1">
    <citation type="submission" date="2018-08" db="EMBL/GenBank/DDBJ databases">
        <title>Genome and evolution of the arbuscular mycorrhizal fungus Diversispora epigaea (formerly Glomus versiforme) and its bacterial endosymbionts.</title>
        <authorList>
            <person name="Sun X."/>
            <person name="Fei Z."/>
            <person name="Harrison M."/>
        </authorList>
    </citation>
    <scope>NUCLEOTIDE SEQUENCE [LARGE SCALE GENOMIC DNA]</scope>
    <source>
        <strain evidence="3 4">IT104</strain>
    </source>
</reference>
<evidence type="ECO:0000313" key="4">
    <source>
        <dbReference type="Proteomes" id="UP000266861"/>
    </source>
</evidence>
<name>A0A397G286_9GLOM</name>
<dbReference type="PROSITE" id="PS00028">
    <property type="entry name" value="ZINC_FINGER_C2H2_1"/>
    <property type="match status" value="1"/>
</dbReference>
<dbReference type="InterPro" id="IPR011335">
    <property type="entry name" value="Restrct_endonuc-II-like"/>
</dbReference>
<dbReference type="InterPro" id="IPR012296">
    <property type="entry name" value="Nuclease_put_TT1808"/>
</dbReference>